<sequence length="293" mass="30563">MRVELREVSKGLALPATSVSYASGEVAVAVAETEQRPTVLGLIASGRMRPASGVVVVDGKTDAAALRRRVALVDAPDVSDPAPNVTVAGVTAEELMFAGRTANPIAVRRWLDAAGYGHLARVPFGDVSPRERIGLLLELTALREGIEGIVLVSPDRHGGDPRESIDLVEAFAARGLAMLVIVGQAAASLLRIPVSSDVDADADAVIEPAAVPTDDASTGSGTEEDDSREDGIRPSQPLPEAKSPAQTEDHRSPSPSRRRSPDEQEDDPSRSSGTGDDPSTGSGTDEPEAEERA</sequence>
<dbReference type="EMBL" id="JASXSZ010000001">
    <property type="protein sequence ID" value="MDL9978089.1"/>
    <property type="molecule type" value="Genomic_DNA"/>
</dbReference>
<proteinExistence type="predicted"/>
<name>A0ABT7MUG1_9MICO</name>
<comment type="caution">
    <text evidence="2">The sequence shown here is derived from an EMBL/GenBank/DDBJ whole genome shotgun (WGS) entry which is preliminary data.</text>
</comment>
<protein>
    <recommendedName>
        <fullName evidence="4">ABC transporter ATP-binding protein</fullName>
    </recommendedName>
</protein>
<dbReference type="Proteomes" id="UP001235064">
    <property type="component" value="Unassembled WGS sequence"/>
</dbReference>
<gene>
    <name evidence="2" type="ORF">QSV35_01980</name>
</gene>
<evidence type="ECO:0000313" key="3">
    <source>
        <dbReference type="Proteomes" id="UP001235064"/>
    </source>
</evidence>
<organism evidence="2 3">
    <name type="scientific">Microbacterium candidum</name>
    <dbReference type="NCBI Taxonomy" id="3041922"/>
    <lineage>
        <taxon>Bacteria</taxon>
        <taxon>Bacillati</taxon>
        <taxon>Actinomycetota</taxon>
        <taxon>Actinomycetes</taxon>
        <taxon>Micrococcales</taxon>
        <taxon>Microbacteriaceae</taxon>
        <taxon>Microbacterium</taxon>
    </lineage>
</organism>
<accession>A0ABT7MUG1</accession>
<feature type="compositionally biased region" description="Low complexity" evidence="1">
    <location>
        <begin position="270"/>
        <end position="284"/>
    </location>
</feature>
<evidence type="ECO:0008006" key="4">
    <source>
        <dbReference type="Google" id="ProtNLM"/>
    </source>
</evidence>
<evidence type="ECO:0000313" key="2">
    <source>
        <dbReference type="EMBL" id="MDL9978089.1"/>
    </source>
</evidence>
<evidence type="ECO:0000256" key="1">
    <source>
        <dbReference type="SAM" id="MobiDB-lite"/>
    </source>
</evidence>
<feature type="region of interest" description="Disordered" evidence="1">
    <location>
        <begin position="206"/>
        <end position="293"/>
    </location>
</feature>
<keyword evidence="3" id="KW-1185">Reference proteome</keyword>
<dbReference type="RefSeq" id="WP_286286189.1">
    <property type="nucleotide sequence ID" value="NZ_JASXSZ010000001.1"/>
</dbReference>
<reference evidence="2 3" key="1">
    <citation type="submission" date="2023-06" db="EMBL/GenBank/DDBJ databases">
        <title>Microbacterium sp. nov., isolated from a waste landfill.</title>
        <authorList>
            <person name="Wen W."/>
        </authorList>
    </citation>
    <scope>NUCLEOTIDE SEQUENCE [LARGE SCALE GENOMIC DNA]</scope>
    <source>
        <strain evidence="2 3">ASV49</strain>
    </source>
</reference>